<dbReference type="Proteomes" id="UP001501752">
    <property type="component" value="Unassembled WGS sequence"/>
</dbReference>
<feature type="domain" description="Barstar (barnase inhibitor)" evidence="2">
    <location>
        <begin position="13"/>
        <end position="74"/>
    </location>
</feature>
<evidence type="ECO:0000259" key="2">
    <source>
        <dbReference type="Pfam" id="PF01337"/>
    </source>
</evidence>
<comment type="caution">
    <text evidence="3">The sequence shown here is derived from an EMBL/GenBank/DDBJ whole genome shotgun (WGS) entry which is preliminary data.</text>
</comment>
<dbReference type="InterPro" id="IPR000468">
    <property type="entry name" value="Barstar"/>
</dbReference>
<evidence type="ECO:0000256" key="1">
    <source>
        <dbReference type="ARBA" id="ARBA00006845"/>
    </source>
</evidence>
<dbReference type="Gene3D" id="3.30.370.10">
    <property type="entry name" value="Barstar-like"/>
    <property type="match status" value="1"/>
</dbReference>
<accession>A0ABP9DJ95</accession>
<dbReference type="SUPFAM" id="SSF52038">
    <property type="entry name" value="Barstar-related"/>
    <property type="match status" value="1"/>
</dbReference>
<dbReference type="InterPro" id="IPR035905">
    <property type="entry name" value="Barstar-like_sf"/>
</dbReference>
<reference evidence="4" key="1">
    <citation type="journal article" date="2019" name="Int. J. Syst. Evol. Microbiol.">
        <title>The Global Catalogue of Microorganisms (GCM) 10K type strain sequencing project: providing services to taxonomists for standard genome sequencing and annotation.</title>
        <authorList>
            <consortium name="The Broad Institute Genomics Platform"/>
            <consortium name="The Broad Institute Genome Sequencing Center for Infectious Disease"/>
            <person name="Wu L."/>
            <person name="Ma J."/>
        </authorList>
    </citation>
    <scope>NUCLEOTIDE SEQUENCE [LARGE SCALE GENOMIC DNA]</scope>
    <source>
        <strain evidence="4">JCM 13006</strain>
    </source>
</reference>
<keyword evidence="4" id="KW-1185">Reference proteome</keyword>
<protein>
    <recommendedName>
        <fullName evidence="2">Barstar (barnase inhibitor) domain-containing protein</fullName>
    </recommendedName>
</protein>
<gene>
    <name evidence="3" type="ORF">GCM10023235_24740</name>
</gene>
<dbReference type="Pfam" id="PF01337">
    <property type="entry name" value="Barstar"/>
    <property type="match status" value="1"/>
</dbReference>
<evidence type="ECO:0000313" key="4">
    <source>
        <dbReference type="Proteomes" id="UP001501752"/>
    </source>
</evidence>
<dbReference type="RefSeq" id="WP_345696861.1">
    <property type="nucleotide sequence ID" value="NZ_BAABIS010000001.1"/>
</dbReference>
<organism evidence="3 4">
    <name type="scientific">Kitasatospora terrestris</name>
    <dbReference type="NCBI Taxonomy" id="258051"/>
    <lineage>
        <taxon>Bacteria</taxon>
        <taxon>Bacillati</taxon>
        <taxon>Actinomycetota</taxon>
        <taxon>Actinomycetes</taxon>
        <taxon>Kitasatosporales</taxon>
        <taxon>Streptomycetaceae</taxon>
        <taxon>Kitasatospora</taxon>
    </lineage>
</organism>
<evidence type="ECO:0000313" key="3">
    <source>
        <dbReference type="EMBL" id="GAA4847037.1"/>
    </source>
</evidence>
<sequence>MSTTPAPLPFPEYHLRGELVTDEPSFYTQLGRVLDAPDGYYGKNLDALADCLRGGFGPEPPFTLVWHESMASARVLTRRVSGGESGDRSYFDAILDVLRQGGVTVKLR</sequence>
<comment type="similarity">
    <text evidence="1">Belongs to the barstar family.</text>
</comment>
<proteinExistence type="inferred from homology"/>
<dbReference type="EMBL" id="BAABIS010000001">
    <property type="protein sequence ID" value="GAA4847037.1"/>
    <property type="molecule type" value="Genomic_DNA"/>
</dbReference>
<name>A0ABP9DJ95_9ACTN</name>